<dbReference type="RefSeq" id="WP_132248159.1">
    <property type="nucleotide sequence ID" value="NZ_CBDUOC010000171.1"/>
</dbReference>
<evidence type="ECO:0000256" key="2">
    <source>
        <dbReference type="ARBA" id="ARBA00022490"/>
    </source>
</evidence>
<dbReference type="InterPro" id="IPR009061">
    <property type="entry name" value="DNA-bd_dom_put_sf"/>
</dbReference>
<dbReference type="OrthoDB" id="9802944at2"/>
<evidence type="ECO:0000256" key="5">
    <source>
        <dbReference type="ARBA" id="ARBA00023163"/>
    </source>
</evidence>
<dbReference type="PRINTS" id="PR00040">
    <property type="entry name" value="HTHMERR"/>
</dbReference>
<dbReference type="CDD" id="cd01108">
    <property type="entry name" value="HTH_CueR"/>
    <property type="match status" value="1"/>
</dbReference>
<dbReference type="InterPro" id="IPR011789">
    <property type="entry name" value="CueR"/>
</dbReference>
<dbReference type="PANTHER" id="PTHR30204">
    <property type="entry name" value="REDOX-CYCLING DRUG-SENSING TRANSCRIPTIONAL ACTIVATOR SOXR"/>
    <property type="match status" value="1"/>
</dbReference>
<dbReference type="EMBL" id="SLZU01000022">
    <property type="protein sequence ID" value="TCS59048.1"/>
    <property type="molecule type" value="Genomic_DNA"/>
</dbReference>
<dbReference type="Pfam" id="PF09278">
    <property type="entry name" value="MerR-DNA-bind"/>
    <property type="match status" value="1"/>
</dbReference>
<accession>A0A4R3J2Z6</accession>
<keyword evidence="3" id="KW-0805">Transcription regulation</keyword>
<dbReference type="AlphaFoldDB" id="A0A4R3J2Z6"/>
<dbReference type="GO" id="GO:0003677">
    <property type="term" value="F:DNA binding"/>
    <property type="evidence" value="ECO:0007669"/>
    <property type="project" value="UniProtKB-KW"/>
</dbReference>
<reference evidence="7 8" key="1">
    <citation type="submission" date="2019-03" db="EMBL/GenBank/DDBJ databases">
        <title>Genomic Encyclopedia of Type Strains, Phase IV (KMG-IV): sequencing the most valuable type-strain genomes for metagenomic binning, comparative biology and taxonomic classification.</title>
        <authorList>
            <person name="Goeker M."/>
        </authorList>
    </citation>
    <scope>NUCLEOTIDE SEQUENCE [LARGE SCALE GENOMIC DNA]</scope>
    <source>
        <strain evidence="7 8">DSM 104836</strain>
    </source>
</reference>
<evidence type="ECO:0000256" key="1">
    <source>
        <dbReference type="ARBA" id="ARBA00004496"/>
    </source>
</evidence>
<gene>
    <name evidence="7" type="ORF">EDD52_1227</name>
</gene>
<keyword evidence="5" id="KW-0804">Transcription</keyword>
<comment type="caution">
    <text evidence="7">The sequence shown here is derived from an EMBL/GenBank/DDBJ whole genome shotgun (WGS) entry which is preliminary data.</text>
</comment>
<dbReference type="PANTHER" id="PTHR30204:SF94">
    <property type="entry name" value="HEAVY METAL-DEPENDENT TRANSCRIPTIONAL REGULATOR HI_0293-RELATED"/>
    <property type="match status" value="1"/>
</dbReference>
<dbReference type="GO" id="GO:0005507">
    <property type="term" value="F:copper ion binding"/>
    <property type="evidence" value="ECO:0007669"/>
    <property type="project" value="InterPro"/>
</dbReference>
<protein>
    <submittedName>
        <fullName evidence="7">Cu(I)-responsive transcriptional regulator</fullName>
    </submittedName>
</protein>
<comment type="subcellular location">
    <subcellularLocation>
        <location evidence="1">Cytoplasm</location>
    </subcellularLocation>
</comment>
<dbReference type="SMART" id="SM00422">
    <property type="entry name" value="HTH_MERR"/>
    <property type="match status" value="1"/>
</dbReference>
<dbReference type="SUPFAM" id="SSF46955">
    <property type="entry name" value="Putative DNA-binding domain"/>
    <property type="match status" value="1"/>
</dbReference>
<keyword evidence="8" id="KW-1185">Reference proteome</keyword>
<evidence type="ECO:0000256" key="3">
    <source>
        <dbReference type="ARBA" id="ARBA00023015"/>
    </source>
</evidence>
<feature type="domain" description="HTH merR-type" evidence="6">
    <location>
        <begin position="1"/>
        <end position="68"/>
    </location>
</feature>
<dbReference type="Proteomes" id="UP000295696">
    <property type="component" value="Unassembled WGS sequence"/>
</dbReference>
<evidence type="ECO:0000313" key="7">
    <source>
        <dbReference type="EMBL" id="TCS59048.1"/>
    </source>
</evidence>
<dbReference type="GO" id="GO:0005737">
    <property type="term" value="C:cytoplasm"/>
    <property type="evidence" value="ECO:0007669"/>
    <property type="project" value="UniProtKB-SubCell"/>
</dbReference>
<proteinExistence type="predicted"/>
<dbReference type="NCBIfam" id="TIGR02044">
    <property type="entry name" value="CueR"/>
    <property type="match status" value="1"/>
</dbReference>
<organism evidence="7 8">
    <name type="scientific">Primorskyibacter sedentarius</name>
    <dbReference type="NCBI Taxonomy" id="745311"/>
    <lineage>
        <taxon>Bacteria</taxon>
        <taxon>Pseudomonadati</taxon>
        <taxon>Pseudomonadota</taxon>
        <taxon>Alphaproteobacteria</taxon>
        <taxon>Rhodobacterales</taxon>
        <taxon>Roseobacteraceae</taxon>
        <taxon>Primorskyibacter</taxon>
    </lineage>
</organism>
<dbReference type="Pfam" id="PF00376">
    <property type="entry name" value="MerR"/>
    <property type="match status" value="1"/>
</dbReference>
<name>A0A4R3J2Z6_9RHOB</name>
<dbReference type="Gene3D" id="1.10.1660.10">
    <property type="match status" value="1"/>
</dbReference>
<keyword evidence="4" id="KW-0238">DNA-binding</keyword>
<dbReference type="PROSITE" id="PS50937">
    <property type="entry name" value="HTH_MERR_2"/>
    <property type="match status" value="1"/>
</dbReference>
<sequence length="135" mass="15071">MNIGDVSKRSGLPAKTIRYYEDIGLITPRRSANGYRAFQDQDLHKLAFIGRARALGFGIEDCRGLLRLYEDTERSSAEVKQIAKQHLAEIDRKVAELTAMRNTLTRLVHACAGDDRPDCPILADLSAPPHVEIEP</sequence>
<evidence type="ECO:0000256" key="4">
    <source>
        <dbReference type="ARBA" id="ARBA00023125"/>
    </source>
</evidence>
<dbReference type="GO" id="GO:0003700">
    <property type="term" value="F:DNA-binding transcription factor activity"/>
    <property type="evidence" value="ECO:0007669"/>
    <property type="project" value="InterPro"/>
</dbReference>
<dbReference type="InterPro" id="IPR000551">
    <property type="entry name" value="MerR-type_HTH_dom"/>
</dbReference>
<keyword evidence="2" id="KW-0963">Cytoplasm</keyword>
<dbReference type="InterPro" id="IPR047057">
    <property type="entry name" value="MerR_fam"/>
</dbReference>
<dbReference type="GO" id="GO:0045893">
    <property type="term" value="P:positive regulation of DNA-templated transcription"/>
    <property type="evidence" value="ECO:0007669"/>
    <property type="project" value="InterPro"/>
</dbReference>
<evidence type="ECO:0000313" key="8">
    <source>
        <dbReference type="Proteomes" id="UP000295696"/>
    </source>
</evidence>
<evidence type="ECO:0000259" key="6">
    <source>
        <dbReference type="PROSITE" id="PS50937"/>
    </source>
</evidence>
<dbReference type="InterPro" id="IPR015358">
    <property type="entry name" value="Tscrpt_reg_MerR_DNA-bd"/>
</dbReference>